<evidence type="ECO:0000259" key="6">
    <source>
        <dbReference type="PROSITE" id="PS51063"/>
    </source>
</evidence>
<keyword evidence="4" id="KW-0804">Transcription</keyword>
<dbReference type="SMART" id="SM00100">
    <property type="entry name" value="cNMP"/>
    <property type="match status" value="1"/>
</dbReference>
<dbReference type="RefSeq" id="WP_301246037.1">
    <property type="nucleotide sequence ID" value="NZ_JAROCD010000004.1"/>
</dbReference>
<protein>
    <submittedName>
        <fullName evidence="7">Crp/Fnr family transcriptional regulator</fullName>
    </submittedName>
</protein>
<dbReference type="PANTHER" id="PTHR24567">
    <property type="entry name" value="CRP FAMILY TRANSCRIPTIONAL REGULATORY PROTEIN"/>
    <property type="match status" value="1"/>
</dbReference>
<evidence type="ECO:0000256" key="2">
    <source>
        <dbReference type="ARBA" id="ARBA00023125"/>
    </source>
</evidence>
<name>A0ABT8JAH4_9BACL</name>
<evidence type="ECO:0000256" key="1">
    <source>
        <dbReference type="ARBA" id="ARBA00023015"/>
    </source>
</evidence>
<evidence type="ECO:0000259" key="5">
    <source>
        <dbReference type="PROSITE" id="PS50042"/>
    </source>
</evidence>
<dbReference type="Pfam" id="PF13545">
    <property type="entry name" value="HTH_Crp_2"/>
    <property type="match status" value="1"/>
</dbReference>
<evidence type="ECO:0000256" key="4">
    <source>
        <dbReference type="ARBA" id="ARBA00023163"/>
    </source>
</evidence>
<sequence length="231" mass="26612">MDKIRYLSQFNLMSCLSEADLAEMDSMTSITTMPKNTIIQTPDTFAEGFYFVKKGRVRLYTLNEEGKQFTFDILGEGNVFGEMNGISLGTRTVYIDTMEECDICLMDRQRFEQFLIEHPQFMMNLMRVLSERIMGMSELTQKLALGNLHDKIMHNLVRLANQIGWLEEEEYCRINLALTHQEIAWMAGATRESVSAALQVLTRTGRIRTGFKSLSLHHDEMFVSNRLNGQL</sequence>
<dbReference type="PANTHER" id="PTHR24567:SF74">
    <property type="entry name" value="HTH-TYPE TRANSCRIPTIONAL REGULATOR ARCR"/>
    <property type="match status" value="1"/>
</dbReference>
<proteinExistence type="predicted"/>
<evidence type="ECO:0000313" key="8">
    <source>
        <dbReference type="Proteomes" id="UP001174205"/>
    </source>
</evidence>
<dbReference type="InterPro" id="IPR036388">
    <property type="entry name" value="WH-like_DNA-bd_sf"/>
</dbReference>
<keyword evidence="1" id="KW-0805">Transcription regulation</keyword>
<evidence type="ECO:0000256" key="3">
    <source>
        <dbReference type="ARBA" id="ARBA00023159"/>
    </source>
</evidence>
<dbReference type="InterPro" id="IPR050397">
    <property type="entry name" value="Env_Response_Regulators"/>
</dbReference>
<dbReference type="InterPro" id="IPR012318">
    <property type="entry name" value="HTH_CRP"/>
</dbReference>
<accession>A0ABT8JAH4</accession>
<feature type="domain" description="Cyclic nucleotide-binding" evidence="5">
    <location>
        <begin position="12"/>
        <end position="132"/>
    </location>
</feature>
<dbReference type="Gene3D" id="2.60.120.10">
    <property type="entry name" value="Jelly Rolls"/>
    <property type="match status" value="1"/>
</dbReference>
<dbReference type="InterPro" id="IPR000595">
    <property type="entry name" value="cNMP-bd_dom"/>
</dbReference>
<dbReference type="SUPFAM" id="SSF51206">
    <property type="entry name" value="cAMP-binding domain-like"/>
    <property type="match status" value="1"/>
</dbReference>
<keyword evidence="3" id="KW-0010">Activator</keyword>
<comment type="caution">
    <text evidence="7">The sequence shown here is derived from an EMBL/GenBank/DDBJ whole genome shotgun (WGS) entry which is preliminary data.</text>
</comment>
<dbReference type="PROSITE" id="PS50042">
    <property type="entry name" value="CNMP_BINDING_3"/>
    <property type="match status" value="1"/>
</dbReference>
<dbReference type="EMBL" id="JAROCD010000004">
    <property type="protein sequence ID" value="MDN4601214.1"/>
    <property type="molecule type" value="Genomic_DNA"/>
</dbReference>
<dbReference type="Proteomes" id="UP001174205">
    <property type="component" value="Unassembled WGS sequence"/>
</dbReference>
<evidence type="ECO:0000313" key="7">
    <source>
        <dbReference type="EMBL" id="MDN4601214.1"/>
    </source>
</evidence>
<dbReference type="InterPro" id="IPR036390">
    <property type="entry name" value="WH_DNA-bd_sf"/>
</dbReference>
<dbReference type="InterPro" id="IPR014710">
    <property type="entry name" value="RmlC-like_jellyroll"/>
</dbReference>
<dbReference type="Gene3D" id="1.10.10.10">
    <property type="entry name" value="Winged helix-like DNA-binding domain superfamily/Winged helix DNA-binding domain"/>
    <property type="match status" value="1"/>
</dbReference>
<gene>
    <name evidence="7" type="ORF">P5G61_08270</name>
</gene>
<keyword evidence="2" id="KW-0238">DNA-binding</keyword>
<dbReference type="PROSITE" id="PS51063">
    <property type="entry name" value="HTH_CRP_2"/>
    <property type="match status" value="1"/>
</dbReference>
<dbReference type="SUPFAM" id="SSF46785">
    <property type="entry name" value="Winged helix' DNA-binding domain"/>
    <property type="match status" value="1"/>
</dbReference>
<organism evidence="7 8">
    <name type="scientific">Paenibacillus vandeheii</name>
    <dbReference type="NCBI Taxonomy" id="3035917"/>
    <lineage>
        <taxon>Bacteria</taxon>
        <taxon>Bacillati</taxon>
        <taxon>Bacillota</taxon>
        <taxon>Bacilli</taxon>
        <taxon>Bacillales</taxon>
        <taxon>Paenibacillaceae</taxon>
        <taxon>Paenibacillus</taxon>
    </lineage>
</organism>
<dbReference type="InterPro" id="IPR018490">
    <property type="entry name" value="cNMP-bd_dom_sf"/>
</dbReference>
<keyword evidence="8" id="KW-1185">Reference proteome</keyword>
<dbReference type="Pfam" id="PF00027">
    <property type="entry name" value="cNMP_binding"/>
    <property type="match status" value="1"/>
</dbReference>
<dbReference type="CDD" id="cd00038">
    <property type="entry name" value="CAP_ED"/>
    <property type="match status" value="1"/>
</dbReference>
<reference evidence="7" key="1">
    <citation type="submission" date="2023-03" db="EMBL/GenBank/DDBJ databases">
        <title>MT1 and MT2 Draft Genomes of Novel Species.</title>
        <authorList>
            <person name="Venkateswaran K."/>
        </authorList>
    </citation>
    <scope>NUCLEOTIDE SEQUENCE</scope>
    <source>
        <strain evidence="7">F6_3S_P_1C</strain>
    </source>
</reference>
<feature type="domain" description="HTH crp-type" evidence="6">
    <location>
        <begin position="153"/>
        <end position="220"/>
    </location>
</feature>